<dbReference type="SUPFAM" id="SSF47240">
    <property type="entry name" value="Ferritin-like"/>
    <property type="match status" value="1"/>
</dbReference>
<sequence length="133" mass="15272">MQLKGTQTEQNLWNAFAGESQTRNKYTYYSQKAEAEGFIEAAKLFRSSAAHEEEHAKALLSFLNGIKDTKANLRDAIQGEIYESHTLYKEYERVALAEGLEDIAVFFKKLSEAEEQHEHAFKGLLKRILEENK</sequence>
<proteinExistence type="predicted"/>
<dbReference type="Proteomes" id="UP000198636">
    <property type="component" value="Unassembled WGS sequence"/>
</dbReference>
<evidence type="ECO:0000259" key="2">
    <source>
        <dbReference type="PROSITE" id="PS50905"/>
    </source>
</evidence>
<keyword evidence="4" id="KW-1185">Reference proteome</keyword>
<evidence type="ECO:0000256" key="1">
    <source>
        <dbReference type="ARBA" id="ARBA00001965"/>
    </source>
</evidence>
<dbReference type="InterPro" id="IPR012347">
    <property type="entry name" value="Ferritin-like"/>
</dbReference>
<evidence type="ECO:0000313" key="3">
    <source>
        <dbReference type="EMBL" id="SCZ06859.1"/>
    </source>
</evidence>
<dbReference type="EMBL" id="FMUS01000036">
    <property type="protein sequence ID" value="SCZ06859.1"/>
    <property type="molecule type" value="Genomic_DNA"/>
</dbReference>
<dbReference type="GO" id="GO:0046872">
    <property type="term" value="F:metal ion binding"/>
    <property type="evidence" value="ECO:0007669"/>
    <property type="project" value="InterPro"/>
</dbReference>
<dbReference type="CDD" id="cd01041">
    <property type="entry name" value="Rubrerythrin"/>
    <property type="match status" value="1"/>
</dbReference>
<dbReference type="PANTHER" id="PTHR43865:SF1">
    <property type="entry name" value="RUBRERYTHRIN-RELATED"/>
    <property type="match status" value="1"/>
</dbReference>
<dbReference type="RefSeq" id="WP_091547201.1">
    <property type="nucleotide sequence ID" value="NZ_FMUS01000036.1"/>
</dbReference>
<dbReference type="Pfam" id="PF02915">
    <property type="entry name" value="Rubrerythrin"/>
    <property type="match status" value="1"/>
</dbReference>
<dbReference type="InterPro" id="IPR009078">
    <property type="entry name" value="Ferritin-like_SF"/>
</dbReference>
<dbReference type="InterPro" id="IPR052364">
    <property type="entry name" value="Rubrerythrin"/>
</dbReference>
<name>A0A1G5L3U5_9FIRM</name>
<dbReference type="PROSITE" id="PS50905">
    <property type="entry name" value="FERRITIN_LIKE"/>
    <property type="match status" value="1"/>
</dbReference>
<protein>
    <submittedName>
        <fullName evidence="3">Rubrerythrin</fullName>
    </submittedName>
</protein>
<dbReference type="OrthoDB" id="9799749at2"/>
<evidence type="ECO:0000313" key="4">
    <source>
        <dbReference type="Proteomes" id="UP000198636"/>
    </source>
</evidence>
<dbReference type="AlphaFoldDB" id="A0A1G5L3U5"/>
<dbReference type="InterPro" id="IPR009040">
    <property type="entry name" value="Ferritin-like_diiron"/>
</dbReference>
<reference evidence="3 4" key="1">
    <citation type="submission" date="2016-10" db="EMBL/GenBank/DDBJ databases">
        <authorList>
            <person name="de Groot N.N."/>
        </authorList>
    </citation>
    <scope>NUCLEOTIDE SEQUENCE [LARGE SCALE GENOMIC DNA]</scope>
    <source>
        <strain evidence="3 4">DSM 18978</strain>
    </source>
</reference>
<feature type="domain" description="Ferritin-like diiron" evidence="2">
    <location>
        <begin position="2"/>
        <end position="132"/>
    </location>
</feature>
<dbReference type="GO" id="GO:0016491">
    <property type="term" value="F:oxidoreductase activity"/>
    <property type="evidence" value="ECO:0007669"/>
    <property type="project" value="InterPro"/>
</dbReference>
<gene>
    <name evidence="3" type="ORF">SAMN03080606_03984</name>
</gene>
<comment type="cofactor">
    <cofactor evidence="1">
        <name>Fe(3+)</name>
        <dbReference type="ChEBI" id="CHEBI:29034"/>
    </cofactor>
</comment>
<dbReference type="InterPro" id="IPR003251">
    <property type="entry name" value="Rr_diiron-bd_dom"/>
</dbReference>
<dbReference type="PANTHER" id="PTHR43865">
    <property type="entry name" value="RUBRERYTHRIN-RELATED"/>
    <property type="match status" value="1"/>
</dbReference>
<accession>A0A1G5L3U5</accession>
<organism evidence="3 4">
    <name type="scientific">Alkaliphilus peptidifermentans DSM 18978</name>
    <dbReference type="NCBI Taxonomy" id="1120976"/>
    <lineage>
        <taxon>Bacteria</taxon>
        <taxon>Bacillati</taxon>
        <taxon>Bacillota</taxon>
        <taxon>Clostridia</taxon>
        <taxon>Peptostreptococcales</taxon>
        <taxon>Natronincolaceae</taxon>
        <taxon>Alkaliphilus</taxon>
    </lineage>
</organism>
<dbReference type="STRING" id="1120976.SAMN03080606_03984"/>
<dbReference type="Gene3D" id="1.20.1260.10">
    <property type="match status" value="1"/>
</dbReference>